<dbReference type="RefSeq" id="XP_018245986.1">
    <property type="nucleotide sequence ID" value="XM_018400218.1"/>
</dbReference>
<dbReference type="KEGG" id="fox:FOXG_19955"/>
<evidence type="ECO:0000313" key="1">
    <source>
        <dbReference type="EMBL" id="KNB07941.1"/>
    </source>
</evidence>
<dbReference type="RefSeq" id="XP_018245985.1">
    <property type="nucleotide sequence ID" value="XM_018400217.1"/>
</dbReference>
<dbReference type="Proteomes" id="UP000009097">
    <property type="component" value="Unassembled WGS sequence"/>
</dbReference>
<evidence type="ECO:0000313" key="2">
    <source>
        <dbReference type="Proteomes" id="UP000009097"/>
    </source>
</evidence>
<gene>
    <name evidence="1" type="ORF">FOXG_19955</name>
</gene>
<protein>
    <submittedName>
        <fullName evidence="1">Uncharacterized protein</fullName>
    </submittedName>
</protein>
<sequence>MFSTTPNTRMLVLVQKLSSFRTSAVATAWGVVTTTAPATWPGSASFWSVSARDICSSLVPGGVSMSRKSVSSQSTSLRNCRIIAVFFGPLQTTASPRFGRRKPRLIACRDPRPLDESPSCTNTGAHPPGTCVTFDSSIESMRGIEGPVKSTSRIPTE</sequence>
<dbReference type="GeneID" id="28960661"/>
<dbReference type="AlphaFoldDB" id="A0A0J9VAH1"/>
<reference evidence="1" key="1">
    <citation type="submission" date="2007-04" db="EMBL/GenBank/DDBJ databases">
        <authorList>
            <consortium name="The Broad Institute Genome Sequencing Platform"/>
            <person name="Birren B."/>
            <person name="Lander E."/>
            <person name="Galagan J."/>
            <person name="Nusbaum C."/>
            <person name="Devon K."/>
            <person name="Ma L.-J."/>
            <person name="Jaffe D."/>
            <person name="Butler J."/>
            <person name="Alvarez P."/>
            <person name="Gnerre S."/>
            <person name="Grabherr M."/>
            <person name="Kleber M."/>
            <person name="Mauceli E."/>
            <person name="Brockman W."/>
            <person name="MacCallum I.A."/>
            <person name="Young S."/>
            <person name="LaButti K."/>
            <person name="DeCaprio D."/>
            <person name="Crawford M."/>
            <person name="Koehrsen M."/>
            <person name="Engels R."/>
            <person name="Montgomery P."/>
            <person name="Pearson M."/>
            <person name="Howarth C."/>
            <person name="Larson L."/>
            <person name="White J."/>
            <person name="O'Leary S."/>
            <person name="Kodira C."/>
            <person name="Zeng Q."/>
            <person name="Yandava C."/>
            <person name="Alvarado L."/>
            <person name="Kistler C."/>
            <person name="Shim W.-B."/>
            <person name="Kang S."/>
            <person name="Woloshuk C."/>
        </authorList>
    </citation>
    <scope>NUCLEOTIDE SEQUENCE</scope>
    <source>
        <strain evidence="1">4287</strain>
    </source>
</reference>
<accession>A0A0J9VAH1</accession>
<dbReference type="EMBL" id="DS231706">
    <property type="protein sequence ID" value="KNB07941.1"/>
    <property type="molecule type" value="Genomic_DNA"/>
</dbReference>
<dbReference type="VEuPathDB" id="FungiDB:FOXG_19955"/>
<reference evidence="1" key="2">
    <citation type="journal article" date="2010" name="Nature">
        <title>Comparative genomics reveals mobile pathogenicity chromosomes in Fusarium.</title>
        <authorList>
            <person name="Ma L.J."/>
            <person name="van der Does H.C."/>
            <person name="Borkovich K.A."/>
            <person name="Coleman J.J."/>
            <person name="Daboussi M.J."/>
            <person name="Di Pietro A."/>
            <person name="Dufresne M."/>
            <person name="Freitag M."/>
            <person name="Grabherr M."/>
            <person name="Henrissat B."/>
            <person name="Houterman P.M."/>
            <person name="Kang S."/>
            <person name="Shim W.B."/>
            <person name="Woloshuk C."/>
            <person name="Xie X."/>
            <person name="Xu J.R."/>
            <person name="Antoniw J."/>
            <person name="Baker S.E."/>
            <person name="Bluhm B.H."/>
            <person name="Breakspear A."/>
            <person name="Brown D.W."/>
            <person name="Butchko R.A."/>
            <person name="Chapman S."/>
            <person name="Coulson R."/>
            <person name="Coutinho P.M."/>
            <person name="Danchin E.G."/>
            <person name="Diener A."/>
            <person name="Gale L.R."/>
            <person name="Gardiner D.M."/>
            <person name="Goff S."/>
            <person name="Hammond-Kosack K.E."/>
            <person name="Hilburn K."/>
            <person name="Hua-Van A."/>
            <person name="Jonkers W."/>
            <person name="Kazan K."/>
            <person name="Kodira C.D."/>
            <person name="Koehrsen M."/>
            <person name="Kumar L."/>
            <person name="Lee Y.H."/>
            <person name="Li L."/>
            <person name="Manners J.M."/>
            <person name="Miranda-Saavedra D."/>
            <person name="Mukherjee M."/>
            <person name="Park G."/>
            <person name="Park J."/>
            <person name="Park S.Y."/>
            <person name="Proctor R.H."/>
            <person name="Regev A."/>
            <person name="Ruiz-Roldan M.C."/>
            <person name="Sain D."/>
            <person name="Sakthikumar S."/>
            <person name="Sykes S."/>
            <person name="Schwartz D.C."/>
            <person name="Turgeon B.G."/>
            <person name="Wapinski I."/>
            <person name="Yoder O."/>
            <person name="Young S."/>
            <person name="Zeng Q."/>
            <person name="Zhou S."/>
            <person name="Galagan J."/>
            <person name="Cuomo C.A."/>
            <person name="Kistler H.C."/>
            <person name="Rep M."/>
        </authorList>
    </citation>
    <scope>NUCLEOTIDE SEQUENCE [LARGE SCALE GENOMIC DNA]</scope>
    <source>
        <strain evidence="1">4287</strain>
    </source>
</reference>
<organism evidence="1 2">
    <name type="scientific">Fusarium oxysporum f. sp. lycopersici (strain 4287 / CBS 123668 / FGSC 9935 / NRRL 34936)</name>
    <name type="common">Fusarium vascular wilt of tomato</name>
    <dbReference type="NCBI Taxonomy" id="426428"/>
    <lineage>
        <taxon>Eukaryota</taxon>
        <taxon>Fungi</taxon>
        <taxon>Dikarya</taxon>
        <taxon>Ascomycota</taxon>
        <taxon>Pezizomycotina</taxon>
        <taxon>Sordariomycetes</taxon>
        <taxon>Hypocreomycetidae</taxon>
        <taxon>Hypocreales</taxon>
        <taxon>Nectriaceae</taxon>
        <taxon>Fusarium</taxon>
        <taxon>Fusarium oxysporum species complex</taxon>
    </lineage>
</organism>
<name>A0A0J9VAH1_FUSO4</name>
<dbReference type="EMBL" id="DS231706">
    <property type="protein sequence ID" value="KNB07940.1"/>
    <property type="molecule type" value="Genomic_DNA"/>
</dbReference>
<proteinExistence type="predicted"/>